<dbReference type="Proteomes" id="UP000008909">
    <property type="component" value="Unassembled WGS sequence"/>
</dbReference>
<keyword evidence="4" id="KW-1185">Reference proteome</keyword>
<accession>G7Y6N6</accession>
<feature type="compositionally biased region" description="Basic and acidic residues" evidence="1">
    <location>
        <begin position="202"/>
        <end position="212"/>
    </location>
</feature>
<dbReference type="PANTHER" id="PTHR37984:SF5">
    <property type="entry name" value="PROTEIN NYNRIN-LIKE"/>
    <property type="match status" value="1"/>
</dbReference>
<dbReference type="InterPro" id="IPR050951">
    <property type="entry name" value="Retrovirus_Pol_polyprotein"/>
</dbReference>
<evidence type="ECO:0000256" key="1">
    <source>
        <dbReference type="SAM" id="MobiDB-lite"/>
    </source>
</evidence>
<dbReference type="InterPro" id="IPR012337">
    <property type="entry name" value="RNaseH-like_sf"/>
</dbReference>
<dbReference type="SUPFAM" id="SSF53098">
    <property type="entry name" value="Ribonuclease H-like"/>
    <property type="match status" value="1"/>
</dbReference>
<dbReference type="AlphaFoldDB" id="G7Y6N6"/>
<sequence>MFIGLIDSQVEKLVKSCHQCALASKSPKKCELRSWPVPQNAWSRIHVDYAGPVSGQSFLIIVNAYKNWSQIFPMRSTTTIATINKLQEVFTRFSYPERHASENETQFTSSLFADFCLASGIEHVRTPPYYPQSHDMAERLVDTFKRALPKAKGEGTTANTLQEFLLMYRLTPNPSPPEGKSPAGTLLYRSPRSAFDLLKPPKEEVASTKQKMESYYNRKLGAK</sequence>
<dbReference type="GO" id="GO:0003676">
    <property type="term" value="F:nucleic acid binding"/>
    <property type="evidence" value="ECO:0007669"/>
    <property type="project" value="InterPro"/>
</dbReference>
<protein>
    <recommendedName>
        <fullName evidence="2">Integrase catalytic domain-containing protein</fullName>
    </recommendedName>
</protein>
<evidence type="ECO:0000259" key="2">
    <source>
        <dbReference type="PROSITE" id="PS50994"/>
    </source>
</evidence>
<gene>
    <name evidence="3" type="ORF">CLF_101832</name>
</gene>
<name>G7Y6N6_CLOSI</name>
<organism evidence="3 4">
    <name type="scientific">Clonorchis sinensis</name>
    <name type="common">Chinese liver fluke</name>
    <dbReference type="NCBI Taxonomy" id="79923"/>
    <lineage>
        <taxon>Eukaryota</taxon>
        <taxon>Metazoa</taxon>
        <taxon>Spiralia</taxon>
        <taxon>Lophotrochozoa</taxon>
        <taxon>Platyhelminthes</taxon>
        <taxon>Trematoda</taxon>
        <taxon>Digenea</taxon>
        <taxon>Opisthorchiida</taxon>
        <taxon>Opisthorchiata</taxon>
        <taxon>Opisthorchiidae</taxon>
        <taxon>Clonorchis</taxon>
    </lineage>
</organism>
<proteinExistence type="predicted"/>
<dbReference type="PROSITE" id="PS50994">
    <property type="entry name" value="INTEGRASE"/>
    <property type="match status" value="1"/>
</dbReference>
<evidence type="ECO:0000313" key="4">
    <source>
        <dbReference type="Proteomes" id="UP000008909"/>
    </source>
</evidence>
<reference evidence="3" key="1">
    <citation type="journal article" date="2011" name="Genome Biol.">
        <title>The draft genome of the carcinogenic human liver fluke Clonorchis sinensis.</title>
        <authorList>
            <person name="Wang X."/>
            <person name="Chen W."/>
            <person name="Huang Y."/>
            <person name="Sun J."/>
            <person name="Men J."/>
            <person name="Liu H."/>
            <person name="Luo F."/>
            <person name="Guo L."/>
            <person name="Lv X."/>
            <person name="Deng C."/>
            <person name="Zhou C."/>
            <person name="Fan Y."/>
            <person name="Li X."/>
            <person name="Huang L."/>
            <person name="Hu Y."/>
            <person name="Liang C."/>
            <person name="Hu X."/>
            <person name="Xu J."/>
            <person name="Yu X."/>
        </authorList>
    </citation>
    <scope>NUCLEOTIDE SEQUENCE [LARGE SCALE GENOMIC DNA]</scope>
    <source>
        <strain evidence="3">Henan</strain>
    </source>
</reference>
<dbReference type="InterPro" id="IPR001584">
    <property type="entry name" value="Integrase_cat-core"/>
</dbReference>
<dbReference type="GO" id="GO:0015074">
    <property type="term" value="P:DNA integration"/>
    <property type="evidence" value="ECO:0007669"/>
    <property type="project" value="InterPro"/>
</dbReference>
<feature type="region of interest" description="Disordered" evidence="1">
    <location>
        <begin position="202"/>
        <end position="223"/>
    </location>
</feature>
<dbReference type="PANTHER" id="PTHR37984">
    <property type="entry name" value="PROTEIN CBG26694"/>
    <property type="match status" value="1"/>
</dbReference>
<dbReference type="Gene3D" id="3.30.420.10">
    <property type="entry name" value="Ribonuclease H-like superfamily/Ribonuclease H"/>
    <property type="match status" value="1"/>
</dbReference>
<dbReference type="InterPro" id="IPR036397">
    <property type="entry name" value="RNaseH_sf"/>
</dbReference>
<reference key="2">
    <citation type="submission" date="2011-10" db="EMBL/GenBank/DDBJ databases">
        <title>The genome and transcriptome sequence of Clonorchis sinensis provide insights into the carcinogenic liver fluke.</title>
        <authorList>
            <person name="Wang X."/>
            <person name="Huang Y."/>
            <person name="Chen W."/>
            <person name="Liu H."/>
            <person name="Guo L."/>
            <person name="Chen Y."/>
            <person name="Luo F."/>
            <person name="Zhou W."/>
            <person name="Sun J."/>
            <person name="Mao Q."/>
            <person name="Liang P."/>
            <person name="Zhou C."/>
            <person name="Tian Y."/>
            <person name="Men J."/>
            <person name="Lv X."/>
            <person name="Huang L."/>
            <person name="Zhou J."/>
            <person name="Hu Y."/>
            <person name="Li R."/>
            <person name="Zhang F."/>
            <person name="Lei H."/>
            <person name="Li X."/>
            <person name="Hu X."/>
            <person name="Liang C."/>
            <person name="Xu J."/>
            <person name="Wu Z."/>
            <person name="Yu X."/>
        </authorList>
    </citation>
    <scope>NUCLEOTIDE SEQUENCE</scope>
    <source>
        <strain>Henan</strain>
    </source>
</reference>
<dbReference type="EMBL" id="DF142899">
    <property type="protein sequence ID" value="GAA48621.1"/>
    <property type="molecule type" value="Genomic_DNA"/>
</dbReference>
<feature type="domain" description="Integrase catalytic" evidence="2">
    <location>
        <begin position="34"/>
        <end position="199"/>
    </location>
</feature>
<evidence type="ECO:0000313" key="3">
    <source>
        <dbReference type="EMBL" id="GAA48621.1"/>
    </source>
</evidence>